<dbReference type="InterPro" id="IPR053838">
    <property type="entry name" value="DUF6925"/>
</dbReference>
<accession>A0A4Q2RB59</accession>
<reference evidence="1 2" key="2">
    <citation type="submission" date="2019-02" db="EMBL/GenBank/DDBJ databases">
        <title>'Lichenibacterium ramalinii' gen. nov. sp. nov., 'Lichenibacterium minor' gen. nov. sp. nov.</title>
        <authorList>
            <person name="Pankratov T."/>
        </authorList>
    </citation>
    <scope>NUCLEOTIDE SEQUENCE [LARGE SCALE GENOMIC DNA]</scope>
    <source>
        <strain evidence="1 2">RmlP001</strain>
    </source>
</reference>
<keyword evidence="2" id="KW-1185">Reference proteome</keyword>
<protein>
    <submittedName>
        <fullName evidence="1">DUF1289 domain-containing protein</fullName>
    </submittedName>
</protein>
<organism evidence="1 2">
    <name type="scientific">Lichenibacterium ramalinae</name>
    <dbReference type="NCBI Taxonomy" id="2316527"/>
    <lineage>
        <taxon>Bacteria</taxon>
        <taxon>Pseudomonadati</taxon>
        <taxon>Pseudomonadota</taxon>
        <taxon>Alphaproteobacteria</taxon>
        <taxon>Hyphomicrobiales</taxon>
        <taxon>Lichenihabitantaceae</taxon>
        <taxon>Lichenibacterium</taxon>
    </lineage>
</organism>
<dbReference type="OrthoDB" id="3569535at2"/>
<name>A0A4Q2RB59_9HYPH</name>
<proteinExistence type="predicted"/>
<evidence type="ECO:0000313" key="1">
    <source>
        <dbReference type="EMBL" id="RYB04400.1"/>
    </source>
</evidence>
<evidence type="ECO:0000313" key="2">
    <source>
        <dbReference type="Proteomes" id="UP000289411"/>
    </source>
</evidence>
<comment type="caution">
    <text evidence="1">The sequence shown here is derived from an EMBL/GenBank/DDBJ whole genome shotgun (WGS) entry which is preliminary data.</text>
</comment>
<gene>
    <name evidence="1" type="ORF">D3272_13215</name>
</gene>
<dbReference type="AlphaFoldDB" id="A0A4Q2RB59"/>
<sequence>MRPPNPRDAAPGPAFPVLAPIPSPCVGLCRIDASSGLCRGCARTGAEIGGWAGSPDLRRRVWAELPARRAALGLTVHRLAWTLADIGAFVEGTFESEGGHWTPGAFADLMAYRVEGNERPTVAGGGTRLHARGRHVAMLIHLDDRVRALTFDDDASFGTVVMAVTSDHVVSRTADAIRPLGRDLEAISTGGSSEMLYDLGLGAPAVSLALRTGDPRTIAILDRLAGRRWLDLPASMREAVLGSSPSRVLRHPLGRFEAYGPCPVADDVASAGSPPPEHNAWASAGPRWTFPDLPEGYVPCAIHTPSGVERDGAGTRP</sequence>
<dbReference type="EMBL" id="QYBC01000010">
    <property type="protein sequence ID" value="RYB04400.1"/>
    <property type="molecule type" value="Genomic_DNA"/>
</dbReference>
<dbReference type="Pfam" id="PF21973">
    <property type="entry name" value="DUF6925"/>
    <property type="match status" value="1"/>
</dbReference>
<dbReference type="Proteomes" id="UP000289411">
    <property type="component" value="Unassembled WGS sequence"/>
</dbReference>
<dbReference type="InterPro" id="IPR010710">
    <property type="entry name" value="DUF1289"/>
</dbReference>
<reference evidence="1 2" key="1">
    <citation type="submission" date="2018-09" db="EMBL/GenBank/DDBJ databases">
        <authorList>
            <person name="Grouzdev D.S."/>
            <person name="Krutkina M.S."/>
        </authorList>
    </citation>
    <scope>NUCLEOTIDE SEQUENCE [LARGE SCALE GENOMIC DNA]</scope>
    <source>
        <strain evidence="1 2">RmlP001</strain>
    </source>
</reference>
<dbReference type="Pfam" id="PF06945">
    <property type="entry name" value="DUF1289"/>
    <property type="match status" value="1"/>
</dbReference>